<proteinExistence type="predicted"/>
<evidence type="ECO:0000313" key="1">
    <source>
        <dbReference type="EMBL" id="KAJ4708068.1"/>
    </source>
</evidence>
<dbReference type="Proteomes" id="UP001164539">
    <property type="component" value="Chromosome 10"/>
</dbReference>
<dbReference type="EMBL" id="CM051403">
    <property type="protein sequence ID" value="KAJ4708068.1"/>
    <property type="molecule type" value="Genomic_DNA"/>
</dbReference>
<name>A0ACC1XBE4_MELAZ</name>
<comment type="caution">
    <text evidence="1">The sequence shown here is derived from an EMBL/GenBank/DDBJ whole genome shotgun (WGS) entry which is preliminary data.</text>
</comment>
<accession>A0ACC1XBE4</accession>
<sequence>MKCDHLTMRQSGVFIIIFCLFFPVEAQHKSNTDKDFLHPLHPNLAVVIGVLSIVFSLLFLVLAYAKFCQPNPFNFMNQNPSNQNFQELIRTRSRVSGIDRAVIESLPFFRFASLKGSKEGLECAVCISRFEDTEILRLLPKCRHAFHMSCIDQWLERHPSCPLCRYKFDVGDLRTCSYSSSSRFLGNNPSDITEDPNLELFVQREQNRQGSSRFTLGRSSRKVDQQVLLIQEGNRNNDDKKLLHKFKHKIIVSDVVIKNRWSDVNSSDLLFLNSEMLNIMSSNRLSQSNSTSGRFNNELSMNDNIMKIKEDMERKRIYESKLSEISRSHSVSGSSISFTYNNYANSSKMLNDTEKRSMSEITNFARFREISIRQKIIEATLGGDSGKDERVRRLWLPIVQRTVQWFSGRERNLQELEHERPALNV</sequence>
<gene>
    <name evidence="1" type="ORF">OWV82_018082</name>
</gene>
<keyword evidence="2" id="KW-1185">Reference proteome</keyword>
<organism evidence="1 2">
    <name type="scientific">Melia azedarach</name>
    <name type="common">Chinaberry tree</name>
    <dbReference type="NCBI Taxonomy" id="155640"/>
    <lineage>
        <taxon>Eukaryota</taxon>
        <taxon>Viridiplantae</taxon>
        <taxon>Streptophyta</taxon>
        <taxon>Embryophyta</taxon>
        <taxon>Tracheophyta</taxon>
        <taxon>Spermatophyta</taxon>
        <taxon>Magnoliopsida</taxon>
        <taxon>eudicotyledons</taxon>
        <taxon>Gunneridae</taxon>
        <taxon>Pentapetalae</taxon>
        <taxon>rosids</taxon>
        <taxon>malvids</taxon>
        <taxon>Sapindales</taxon>
        <taxon>Meliaceae</taxon>
        <taxon>Melia</taxon>
    </lineage>
</organism>
<evidence type="ECO:0000313" key="2">
    <source>
        <dbReference type="Proteomes" id="UP001164539"/>
    </source>
</evidence>
<protein>
    <submittedName>
        <fullName evidence="1">Ring finger protein</fullName>
    </submittedName>
</protein>
<reference evidence="1 2" key="1">
    <citation type="journal article" date="2023" name="Science">
        <title>Complex scaffold remodeling in plant triterpene biosynthesis.</title>
        <authorList>
            <person name="De La Pena R."/>
            <person name="Hodgson H."/>
            <person name="Liu J.C."/>
            <person name="Stephenson M.J."/>
            <person name="Martin A.C."/>
            <person name="Owen C."/>
            <person name="Harkess A."/>
            <person name="Leebens-Mack J."/>
            <person name="Jimenez L.E."/>
            <person name="Osbourn A."/>
            <person name="Sattely E.S."/>
        </authorList>
    </citation>
    <scope>NUCLEOTIDE SEQUENCE [LARGE SCALE GENOMIC DNA]</scope>
    <source>
        <strain evidence="2">cv. JPN11</strain>
        <tissue evidence="1">Leaf</tissue>
    </source>
</reference>